<proteinExistence type="predicted"/>
<dbReference type="CDD" id="cd17040">
    <property type="entry name" value="Ubl_MoaD_like"/>
    <property type="match status" value="1"/>
</dbReference>
<dbReference type="KEGG" id="fpl:Ferp_2336"/>
<dbReference type="InterPro" id="IPR010038">
    <property type="entry name" value="MoaD_arc-typ"/>
</dbReference>
<sequence length="98" mass="10944">MIKLIVFVKYLGYFSQIIGKREEKVSLDKGATVEVLLQNLAKKYGRKFEEAVASRAFRSAVILVNGEQADMKRKLNHGDNVVISFPMGGGSLRVCPRN</sequence>
<accession>D3S1J2</accession>
<evidence type="ECO:0000313" key="1">
    <source>
        <dbReference type="EMBL" id="ADC66456.1"/>
    </source>
</evidence>
<gene>
    <name evidence="1" type="ordered locus">Ferp_2336</name>
</gene>
<dbReference type="PaxDb" id="589924-Ferp_2336"/>
<dbReference type="Pfam" id="PF02597">
    <property type="entry name" value="ThiS"/>
    <property type="match status" value="1"/>
</dbReference>
<dbReference type="InterPro" id="IPR012675">
    <property type="entry name" value="Beta-grasp_dom_sf"/>
</dbReference>
<dbReference type="InterPro" id="IPR016155">
    <property type="entry name" value="Mopterin_synth/thiamin_S_b"/>
</dbReference>
<dbReference type="AlphaFoldDB" id="D3S1J2"/>
<dbReference type="STRING" id="589924.Ferp_2336"/>
<reference evidence="2" key="1">
    <citation type="submission" date="2010-02" db="EMBL/GenBank/DDBJ databases">
        <title>Complete sequence of Ferroglobus placidus DSM 10642.</title>
        <authorList>
            <consortium name="US DOE Joint Genome Institute"/>
            <person name="Lucas S."/>
            <person name="Copeland A."/>
            <person name="Lapidus A."/>
            <person name="Cheng J.-F."/>
            <person name="Bruce D."/>
            <person name="Goodwin L."/>
            <person name="Pitluck S."/>
            <person name="Saunders E."/>
            <person name="Brettin T."/>
            <person name="Detter J.C."/>
            <person name="Han C."/>
            <person name="Tapia R."/>
            <person name="Larimer F."/>
            <person name="Land M."/>
            <person name="Hauser L."/>
            <person name="Kyrpides N."/>
            <person name="Ivanova N."/>
            <person name="Holmes D."/>
            <person name="Lovley D."/>
            <person name="Kyrpides N."/>
            <person name="Anderson I.J."/>
            <person name="Woyke T."/>
        </authorList>
    </citation>
    <scope>NUCLEOTIDE SEQUENCE [LARGE SCALE GENOMIC DNA]</scope>
    <source>
        <strain evidence="2">DSM 10642 / AEDII12DO</strain>
    </source>
</reference>
<dbReference type="HOGENOM" id="CLU_2327158_0_0_2"/>
<dbReference type="Proteomes" id="UP000002613">
    <property type="component" value="Chromosome"/>
</dbReference>
<dbReference type="EMBL" id="CP001899">
    <property type="protein sequence ID" value="ADC66456.1"/>
    <property type="molecule type" value="Genomic_DNA"/>
</dbReference>
<dbReference type="GeneID" id="8779876"/>
<dbReference type="SUPFAM" id="SSF54285">
    <property type="entry name" value="MoaD/ThiS"/>
    <property type="match status" value="1"/>
</dbReference>
<evidence type="ECO:0000313" key="2">
    <source>
        <dbReference type="Proteomes" id="UP000002613"/>
    </source>
</evidence>
<dbReference type="NCBIfam" id="TIGR01687">
    <property type="entry name" value="moaD_arch"/>
    <property type="match status" value="1"/>
</dbReference>
<protein>
    <submittedName>
        <fullName evidence="1">MoaD family protein</fullName>
    </submittedName>
</protein>
<organism evidence="1 2">
    <name type="scientific">Ferroglobus placidus (strain DSM 10642 / AEDII12DO)</name>
    <dbReference type="NCBI Taxonomy" id="589924"/>
    <lineage>
        <taxon>Archaea</taxon>
        <taxon>Methanobacteriati</taxon>
        <taxon>Methanobacteriota</taxon>
        <taxon>Archaeoglobi</taxon>
        <taxon>Archaeoglobales</taxon>
        <taxon>Archaeoglobaceae</taxon>
        <taxon>Ferroglobus</taxon>
    </lineage>
</organism>
<dbReference type="Gene3D" id="3.10.20.30">
    <property type="match status" value="1"/>
</dbReference>
<name>D3S1J2_FERPA</name>
<reference evidence="1 2" key="2">
    <citation type="journal article" date="2011" name="Stand. Genomic Sci.">
        <title>Complete genome sequence of Ferroglobus placidus AEDII12DO.</title>
        <authorList>
            <person name="Anderson I."/>
            <person name="Risso C."/>
            <person name="Holmes D."/>
            <person name="Lucas S."/>
            <person name="Copeland A."/>
            <person name="Lapidus A."/>
            <person name="Cheng J.F."/>
            <person name="Bruce D."/>
            <person name="Goodwin L."/>
            <person name="Pitluck S."/>
            <person name="Saunders E."/>
            <person name="Brettin T."/>
            <person name="Detter J.C."/>
            <person name="Han C."/>
            <person name="Tapia R."/>
            <person name="Larimer F."/>
            <person name="Land M."/>
            <person name="Hauser L."/>
            <person name="Woyke T."/>
            <person name="Lovley D."/>
            <person name="Kyrpides N."/>
            <person name="Ivanova N."/>
        </authorList>
    </citation>
    <scope>NUCLEOTIDE SEQUENCE [LARGE SCALE GENOMIC DNA]</scope>
    <source>
        <strain evidence="2">DSM 10642 / AEDII12DO</strain>
    </source>
</reference>
<dbReference type="InterPro" id="IPR003749">
    <property type="entry name" value="ThiS/MoaD-like"/>
</dbReference>
<keyword evidence="2" id="KW-1185">Reference proteome</keyword>
<dbReference type="RefSeq" id="WP_012966793.1">
    <property type="nucleotide sequence ID" value="NC_013849.1"/>
</dbReference>
<dbReference type="eggNOG" id="arCOG00536">
    <property type="taxonomic scope" value="Archaea"/>
</dbReference>